<dbReference type="NCBIfam" id="TIGR00433">
    <property type="entry name" value="bioB"/>
    <property type="match status" value="1"/>
</dbReference>
<comment type="caution">
    <text evidence="16">The sequence shown here is derived from an EMBL/GenBank/DDBJ whole genome shotgun (WGS) entry which is preliminary data.</text>
</comment>
<feature type="domain" description="Radical SAM core" evidence="15">
    <location>
        <begin position="52"/>
        <end position="281"/>
    </location>
</feature>
<dbReference type="InterPro" id="IPR024177">
    <property type="entry name" value="Biotin_synthase"/>
</dbReference>
<dbReference type="GO" id="GO:0005506">
    <property type="term" value="F:iron ion binding"/>
    <property type="evidence" value="ECO:0007669"/>
    <property type="project" value="UniProtKB-UniRule"/>
</dbReference>
<dbReference type="GO" id="GO:0051537">
    <property type="term" value="F:2 iron, 2 sulfur cluster binding"/>
    <property type="evidence" value="ECO:0007669"/>
    <property type="project" value="UniProtKB-KW"/>
</dbReference>
<dbReference type="PANTHER" id="PTHR22976">
    <property type="entry name" value="BIOTIN SYNTHASE"/>
    <property type="match status" value="1"/>
</dbReference>
<keyword evidence="10 13" id="KW-0408">Iron</keyword>
<feature type="binding site" evidence="13 14">
    <location>
        <position position="70"/>
    </location>
    <ligand>
        <name>[4Fe-4S] cluster</name>
        <dbReference type="ChEBI" id="CHEBI:49883"/>
        <note>4Fe-4S-S-AdoMet</note>
    </ligand>
</feature>
<keyword evidence="8 13" id="KW-0479">Metal-binding</keyword>
<evidence type="ECO:0000256" key="3">
    <source>
        <dbReference type="ARBA" id="ARBA00012236"/>
    </source>
</evidence>
<dbReference type="InterPro" id="IPR058240">
    <property type="entry name" value="rSAM_sf"/>
</dbReference>
<evidence type="ECO:0000256" key="5">
    <source>
        <dbReference type="ARBA" id="ARBA00022679"/>
    </source>
</evidence>
<dbReference type="PANTHER" id="PTHR22976:SF2">
    <property type="entry name" value="BIOTIN SYNTHASE, MITOCHONDRIAL"/>
    <property type="match status" value="1"/>
</dbReference>
<dbReference type="GO" id="GO:0009102">
    <property type="term" value="P:biotin biosynthetic process"/>
    <property type="evidence" value="ECO:0007669"/>
    <property type="project" value="UniProtKB-UniRule"/>
</dbReference>
<dbReference type="InterPro" id="IPR013785">
    <property type="entry name" value="Aldolase_TIM"/>
</dbReference>
<dbReference type="GO" id="GO:0004076">
    <property type="term" value="F:biotin synthase activity"/>
    <property type="evidence" value="ECO:0007669"/>
    <property type="project" value="UniProtKB-UniRule"/>
</dbReference>
<keyword evidence="5 13" id="KW-0808">Transferase</keyword>
<sequence length="331" mass="36954">MDSKENQINSQAISLKDMIINGYQVSYNDMEVLKKCELDLLSELACEIRDNFSDGEFDLCTIINGKSGACSENCSFCAQSAHHNTHVDIYDILDTDQISQSAIKNYQDKINRFSIVTSGRKLNDSELDRICQAFKKIKDLCPINLCSSNGLLSYDQFVKLKNAGVSRYHNNLETSKSFFKNICTSHTYEDKVNAIKAAQRAGLKICSGGIFGLGENLDNRIEMAFALRDLDVDSVPLNILNPIPNTPLENNKPLSYEEVRRSIAIYRFILPQKSIRLAGGRVLLKDKGRAAIDSGIDSMISGHMLTTSGISHLEDIKMVEEMGFTIKRTSI</sequence>
<dbReference type="PIRSF" id="PIRSF001619">
    <property type="entry name" value="Biotin_synth"/>
    <property type="match status" value="1"/>
</dbReference>
<feature type="binding site" evidence="13 14">
    <location>
        <position position="276"/>
    </location>
    <ligand>
        <name>[2Fe-2S] cluster</name>
        <dbReference type="ChEBI" id="CHEBI:190135"/>
    </ligand>
</feature>
<dbReference type="AlphaFoldDB" id="A0A135YR02"/>
<keyword evidence="9 13" id="KW-0093">Biotin biosynthesis</keyword>
<reference evidence="16 17" key="1">
    <citation type="submission" date="2016-02" db="EMBL/GenBank/DDBJ databases">
        <authorList>
            <person name="Wen L."/>
            <person name="He K."/>
            <person name="Yang H."/>
        </authorList>
    </citation>
    <scope>NUCLEOTIDE SEQUENCE [LARGE SCALE GENOMIC DNA]</scope>
    <source>
        <strain evidence="16 17">MJR8628A</strain>
    </source>
</reference>
<proteinExistence type="inferred from homology"/>
<protein>
    <recommendedName>
        <fullName evidence="3 13">Biotin synthase</fullName>
        <ecNumber evidence="3 13">2.8.1.6</ecNumber>
    </recommendedName>
</protein>
<evidence type="ECO:0000256" key="7">
    <source>
        <dbReference type="ARBA" id="ARBA00022714"/>
    </source>
</evidence>
<dbReference type="HAMAP" id="MF_01694">
    <property type="entry name" value="BioB"/>
    <property type="match status" value="1"/>
</dbReference>
<comment type="cofactor">
    <cofactor evidence="14">
        <name>[2Fe-2S] cluster</name>
        <dbReference type="ChEBI" id="CHEBI:190135"/>
    </cofactor>
    <text evidence="14">Binds 1 [2Fe-2S] cluster. The cluster is coordinated with 3 cysteines and 1 arginine.</text>
</comment>
<dbReference type="CDD" id="cd01335">
    <property type="entry name" value="Radical_SAM"/>
    <property type="match status" value="1"/>
</dbReference>
<dbReference type="Gene3D" id="3.20.20.70">
    <property type="entry name" value="Aldolase class I"/>
    <property type="match status" value="1"/>
</dbReference>
<feature type="binding site" evidence="13 14">
    <location>
        <position position="74"/>
    </location>
    <ligand>
        <name>[4Fe-4S] cluster</name>
        <dbReference type="ChEBI" id="CHEBI:49883"/>
        <note>4Fe-4S-S-AdoMet</note>
    </ligand>
</feature>
<evidence type="ECO:0000313" key="16">
    <source>
        <dbReference type="EMBL" id="KXI11783.1"/>
    </source>
</evidence>
<comment type="function">
    <text evidence="13">Catalyzes the conversion of dethiobiotin (DTB) to biotin by the insertion of a sulfur atom into dethiobiotin via a radical-based mechanism.</text>
</comment>
<keyword evidence="11 13" id="KW-0411">Iron-sulfur</keyword>
<evidence type="ECO:0000259" key="15">
    <source>
        <dbReference type="PROSITE" id="PS51918"/>
    </source>
</evidence>
<evidence type="ECO:0000313" key="17">
    <source>
        <dbReference type="Proteomes" id="UP000070326"/>
    </source>
</evidence>
<comment type="similarity">
    <text evidence="2 13">Belongs to the radical SAM superfamily. Biotin synthase family.</text>
</comment>
<dbReference type="SFLD" id="SFLDS00029">
    <property type="entry name" value="Radical_SAM"/>
    <property type="match status" value="1"/>
</dbReference>
<evidence type="ECO:0000256" key="9">
    <source>
        <dbReference type="ARBA" id="ARBA00022756"/>
    </source>
</evidence>
<dbReference type="STRING" id="1261.HMPREF3195_01276"/>
<dbReference type="SMART" id="SM00876">
    <property type="entry name" value="BATS"/>
    <property type="match status" value="1"/>
</dbReference>
<keyword evidence="6 13" id="KW-0949">S-adenosyl-L-methionine</keyword>
<dbReference type="RefSeq" id="WP_061101869.1">
    <property type="nucleotide sequence ID" value="NZ_KQ961828.1"/>
</dbReference>
<dbReference type="GO" id="GO:0051539">
    <property type="term" value="F:4 iron, 4 sulfur cluster binding"/>
    <property type="evidence" value="ECO:0007669"/>
    <property type="project" value="UniProtKB-KW"/>
</dbReference>
<comment type="cofactor">
    <cofactor evidence="13">
        <name>[2Fe-2S] cluster</name>
        <dbReference type="ChEBI" id="CHEBI:190135"/>
    </cofactor>
    <text evidence="13">Binds 1 [2Fe-2S] cluster. The cluster is coordinated with 3 cysteines and 1 arginine.</text>
</comment>
<evidence type="ECO:0000256" key="11">
    <source>
        <dbReference type="ARBA" id="ARBA00023014"/>
    </source>
</evidence>
<comment type="pathway">
    <text evidence="1 13">Cofactor biosynthesis; biotin biosynthesis; biotin from 7,8-diaminononanoate: step 2/2.</text>
</comment>
<keyword evidence="7 13" id="KW-0001">2Fe-2S</keyword>
<dbReference type="EMBL" id="LSQZ01000064">
    <property type="protein sequence ID" value="KXI11783.1"/>
    <property type="molecule type" value="Genomic_DNA"/>
</dbReference>
<comment type="subunit">
    <text evidence="13">Homodimer.</text>
</comment>
<evidence type="ECO:0000256" key="13">
    <source>
        <dbReference type="HAMAP-Rule" id="MF_01694"/>
    </source>
</evidence>
<dbReference type="PATRIC" id="fig|1261.5.peg.1279"/>
<organism evidence="16 17">
    <name type="scientific">Peptostreptococcus anaerobius</name>
    <dbReference type="NCBI Taxonomy" id="1261"/>
    <lineage>
        <taxon>Bacteria</taxon>
        <taxon>Bacillati</taxon>
        <taxon>Bacillota</taxon>
        <taxon>Clostridia</taxon>
        <taxon>Peptostreptococcales</taxon>
        <taxon>Peptostreptococcaceae</taxon>
        <taxon>Peptostreptococcus</taxon>
    </lineage>
</organism>
<dbReference type="InterPro" id="IPR006638">
    <property type="entry name" value="Elp3/MiaA/NifB-like_rSAM"/>
</dbReference>
<dbReference type="InterPro" id="IPR002684">
    <property type="entry name" value="Biotin_synth/BioAB"/>
</dbReference>
<dbReference type="InterPro" id="IPR010722">
    <property type="entry name" value="BATS_dom"/>
</dbReference>
<gene>
    <name evidence="13" type="primary">bioB</name>
    <name evidence="16" type="ORF">HMPREF3195_01276</name>
</gene>
<evidence type="ECO:0000256" key="6">
    <source>
        <dbReference type="ARBA" id="ARBA00022691"/>
    </source>
</evidence>
<dbReference type="Pfam" id="PF06968">
    <property type="entry name" value="BATS"/>
    <property type="match status" value="1"/>
</dbReference>
<comment type="cofactor">
    <cofactor evidence="13 14">
        <name>[4Fe-4S] cluster</name>
        <dbReference type="ChEBI" id="CHEBI:49883"/>
    </cofactor>
    <text evidence="13 14">Binds 1 [4Fe-4S] cluster. The cluster is coordinated with 3 cysteines and an exchangeable S-adenosyl-L-methionine.</text>
</comment>
<dbReference type="EC" id="2.8.1.6" evidence="3 13"/>
<dbReference type="UniPathway" id="UPA00078">
    <property type="reaction ID" value="UER00162"/>
</dbReference>
<comment type="catalytic activity">
    <reaction evidence="12 13">
        <text>(4R,5S)-dethiobiotin + (sulfur carrier)-SH + 2 reduced [2Fe-2S]-[ferredoxin] + 2 S-adenosyl-L-methionine = (sulfur carrier)-H + biotin + 2 5'-deoxyadenosine + 2 L-methionine + 2 oxidized [2Fe-2S]-[ferredoxin]</text>
        <dbReference type="Rhea" id="RHEA:22060"/>
        <dbReference type="Rhea" id="RHEA-COMP:10000"/>
        <dbReference type="Rhea" id="RHEA-COMP:10001"/>
        <dbReference type="Rhea" id="RHEA-COMP:14737"/>
        <dbReference type="Rhea" id="RHEA-COMP:14739"/>
        <dbReference type="ChEBI" id="CHEBI:17319"/>
        <dbReference type="ChEBI" id="CHEBI:29917"/>
        <dbReference type="ChEBI" id="CHEBI:33737"/>
        <dbReference type="ChEBI" id="CHEBI:33738"/>
        <dbReference type="ChEBI" id="CHEBI:57586"/>
        <dbReference type="ChEBI" id="CHEBI:57844"/>
        <dbReference type="ChEBI" id="CHEBI:59789"/>
        <dbReference type="ChEBI" id="CHEBI:64428"/>
        <dbReference type="ChEBI" id="CHEBI:149473"/>
        <dbReference type="EC" id="2.8.1.6"/>
    </reaction>
</comment>
<dbReference type="SUPFAM" id="SSF102114">
    <property type="entry name" value="Radical SAM enzymes"/>
    <property type="match status" value="1"/>
</dbReference>
<accession>A0A135YR02</accession>
<dbReference type="PROSITE" id="PS51918">
    <property type="entry name" value="RADICAL_SAM"/>
    <property type="match status" value="1"/>
</dbReference>
<dbReference type="SMART" id="SM00729">
    <property type="entry name" value="Elp3"/>
    <property type="match status" value="1"/>
</dbReference>
<evidence type="ECO:0000256" key="14">
    <source>
        <dbReference type="PIRSR" id="PIRSR001619-1"/>
    </source>
</evidence>
<feature type="binding site" evidence="13 14">
    <location>
        <position position="77"/>
    </location>
    <ligand>
        <name>[4Fe-4S] cluster</name>
        <dbReference type="ChEBI" id="CHEBI:49883"/>
        <note>4Fe-4S-S-AdoMet</note>
    </ligand>
</feature>
<feature type="binding site" evidence="13 14">
    <location>
        <position position="206"/>
    </location>
    <ligand>
        <name>[2Fe-2S] cluster</name>
        <dbReference type="ChEBI" id="CHEBI:190135"/>
    </ligand>
</feature>
<dbReference type="SFLD" id="SFLDG01060">
    <property type="entry name" value="BATS_domain_containing"/>
    <property type="match status" value="1"/>
</dbReference>
<feature type="binding site" evidence="13 14">
    <location>
        <position position="114"/>
    </location>
    <ligand>
        <name>[2Fe-2S] cluster</name>
        <dbReference type="ChEBI" id="CHEBI:190135"/>
    </ligand>
</feature>
<dbReference type="Pfam" id="PF04055">
    <property type="entry name" value="Radical_SAM"/>
    <property type="match status" value="1"/>
</dbReference>
<feature type="binding site" evidence="13 14">
    <location>
        <position position="146"/>
    </location>
    <ligand>
        <name>[2Fe-2S] cluster</name>
        <dbReference type="ChEBI" id="CHEBI:190135"/>
    </ligand>
</feature>
<dbReference type="InterPro" id="IPR007197">
    <property type="entry name" value="rSAM"/>
</dbReference>
<name>A0A135YR02_9FIRM</name>
<dbReference type="SFLD" id="SFLDG01278">
    <property type="entry name" value="biotin_synthase_like"/>
    <property type="match status" value="1"/>
</dbReference>
<evidence type="ECO:0000256" key="12">
    <source>
        <dbReference type="ARBA" id="ARBA00051157"/>
    </source>
</evidence>
<evidence type="ECO:0000256" key="4">
    <source>
        <dbReference type="ARBA" id="ARBA00022485"/>
    </source>
</evidence>
<evidence type="ECO:0000256" key="2">
    <source>
        <dbReference type="ARBA" id="ARBA00010765"/>
    </source>
</evidence>
<dbReference type="Proteomes" id="UP000070326">
    <property type="component" value="Unassembled WGS sequence"/>
</dbReference>
<evidence type="ECO:0000256" key="1">
    <source>
        <dbReference type="ARBA" id="ARBA00004942"/>
    </source>
</evidence>
<keyword evidence="4 13" id="KW-0004">4Fe-4S</keyword>
<evidence type="ECO:0000256" key="8">
    <source>
        <dbReference type="ARBA" id="ARBA00022723"/>
    </source>
</evidence>
<dbReference type="eggNOG" id="COG0502">
    <property type="taxonomic scope" value="Bacteria"/>
</dbReference>
<evidence type="ECO:0000256" key="10">
    <source>
        <dbReference type="ARBA" id="ARBA00023004"/>
    </source>
</evidence>